<dbReference type="Proteomes" id="UP000054516">
    <property type="component" value="Unassembled WGS sequence"/>
</dbReference>
<dbReference type="GO" id="GO:0016787">
    <property type="term" value="F:hydrolase activity"/>
    <property type="evidence" value="ECO:0007669"/>
    <property type="project" value="UniProtKB-KW"/>
</dbReference>
<gene>
    <name evidence="3" type="ORF">SAMD00023353_7400010</name>
</gene>
<accession>A0A1W2TT21</accession>
<organism evidence="3">
    <name type="scientific">Rosellinia necatrix</name>
    <name type="common">White root-rot fungus</name>
    <dbReference type="NCBI Taxonomy" id="77044"/>
    <lineage>
        <taxon>Eukaryota</taxon>
        <taxon>Fungi</taxon>
        <taxon>Dikarya</taxon>
        <taxon>Ascomycota</taxon>
        <taxon>Pezizomycotina</taxon>
        <taxon>Sordariomycetes</taxon>
        <taxon>Xylariomycetidae</taxon>
        <taxon>Xylariales</taxon>
        <taxon>Xylariaceae</taxon>
        <taxon>Rosellinia</taxon>
    </lineage>
</organism>
<dbReference type="SUPFAM" id="SSF50685">
    <property type="entry name" value="Barwin-like endoglucanases"/>
    <property type="match status" value="1"/>
</dbReference>
<sequence length="225" mass="23532">MRSIWLRGSTAHRWVTMLYKTSSRLGGIPRISIQQKPSSTPRASSQPGQATYRTPPLFNKTPFHHIKTNTTTLRTTMRTSWALLAAPLGALAQLRASFTEYGSGDINGSSNCVTSNNACGFAGGGYTAALSQAQFGAGPGQGAGPACGSCYQITVQTDLNGSPVQQRTITVKVDNLCPIDGNPICNVPNSYGADIHFDLCIDSGAAGAFFTSSGAGLGYATQVSC</sequence>
<proteinExistence type="predicted"/>
<dbReference type="OrthoDB" id="5823761at2759"/>
<feature type="compositionally biased region" description="Polar residues" evidence="1">
    <location>
        <begin position="32"/>
        <end position="52"/>
    </location>
</feature>
<reference evidence="3" key="1">
    <citation type="submission" date="2016-03" db="EMBL/GenBank/DDBJ databases">
        <title>Draft genome sequence of Rosellinia necatrix.</title>
        <authorList>
            <person name="Kanematsu S."/>
        </authorList>
    </citation>
    <scope>NUCLEOTIDE SEQUENCE [LARGE SCALE GENOMIC DNA]</scope>
    <source>
        <strain evidence="3">W97</strain>
    </source>
</reference>
<dbReference type="Gene3D" id="2.40.40.10">
    <property type="entry name" value="RlpA-like domain"/>
    <property type="match status" value="1"/>
</dbReference>
<name>A0A1W2TT21_ROSNE</name>
<keyword evidence="4" id="KW-1185">Reference proteome</keyword>
<dbReference type="AlphaFoldDB" id="A0A1W2TT21"/>
<dbReference type="STRING" id="77044.A0A1W2TT21"/>
<evidence type="ECO:0000313" key="3">
    <source>
        <dbReference type="EMBL" id="GAP91706.1"/>
    </source>
</evidence>
<dbReference type="Pfam" id="PF22514">
    <property type="entry name" value="EXPB1_D1"/>
    <property type="match status" value="1"/>
</dbReference>
<feature type="domain" description="Expansin-like EG45" evidence="2">
    <location>
        <begin position="116"/>
        <end position="225"/>
    </location>
</feature>
<evidence type="ECO:0000259" key="2">
    <source>
        <dbReference type="PROSITE" id="PS50842"/>
    </source>
</evidence>
<dbReference type="PROSITE" id="PS50842">
    <property type="entry name" value="EXPANSIN_EG45"/>
    <property type="match status" value="1"/>
</dbReference>
<evidence type="ECO:0000256" key="1">
    <source>
        <dbReference type="SAM" id="MobiDB-lite"/>
    </source>
</evidence>
<dbReference type="InterPro" id="IPR007112">
    <property type="entry name" value="Expansin/allergen_DPBB_dom"/>
</dbReference>
<protein>
    <submittedName>
        <fullName evidence="3">Putative glycoside hydrolase family 45 protein</fullName>
    </submittedName>
</protein>
<dbReference type="EMBL" id="DF977519">
    <property type="protein sequence ID" value="GAP91706.1"/>
    <property type="molecule type" value="Genomic_DNA"/>
</dbReference>
<feature type="region of interest" description="Disordered" evidence="1">
    <location>
        <begin position="31"/>
        <end position="57"/>
    </location>
</feature>
<evidence type="ECO:0000313" key="4">
    <source>
        <dbReference type="Proteomes" id="UP000054516"/>
    </source>
</evidence>
<keyword evidence="3" id="KW-0378">Hydrolase</keyword>
<dbReference type="InterPro" id="IPR036908">
    <property type="entry name" value="RlpA-like_sf"/>
</dbReference>